<dbReference type="PANTHER" id="PTHR47932:SF2">
    <property type="entry name" value="OS10G0484300 PROTEIN"/>
    <property type="match status" value="1"/>
</dbReference>
<dbReference type="OrthoDB" id="185373at2759"/>
<feature type="repeat" description="PPR" evidence="3">
    <location>
        <begin position="54"/>
        <end position="88"/>
    </location>
</feature>
<feature type="repeat" description="PPR" evidence="3">
    <location>
        <begin position="19"/>
        <end position="53"/>
    </location>
</feature>
<proteinExistence type="inferred from homology"/>
<sequence length="128" mass="14721">MDEAMKLYNQMIEKGIAPDGITHRSLVWGFCWIDQVEDAVEILREMGRRDHRINSSAYGMVINGLCRNKRVDTAIQVLEMMVSGRYKPDEEIYSTLIKSVADAGMVEEADELHQKLIERKVLRENHIG</sequence>
<dbReference type="GO" id="GO:0003729">
    <property type="term" value="F:mRNA binding"/>
    <property type="evidence" value="ECO:0007669"/>
    <property type="project" value="TreeGrafter"/>
</dbReference>
<evidence type="ECO:0000313" key="4">
    <source>
        <dbReference type="EMBL" id="KAJ6697370.1"/>
    </source>
</evidence>
<reference evidence="4" key="2">
    <citation type="journal article" date="2023" name="Int. J. Mol. Sci.">
        <title>De Novo Assembly and Annotation of 11 Diverse Shrub Willow (Salix) Genomes Reveals Novel Gene Organization in Sex-Linked Regions.</title>
        <authorList>
            <person name="Hyden B."/>
            <person name="Feng K."/>
            <person name="Yates T.B."/>
            <person name="Jawdy S."/>
            <person name="Cereghino C."/>
            <person name="Smart L.B."/>
            <person name="Muchero W."/>
        </authorList>
    </citation>
    <scope>NUCLEOTIDE SEQUENCE [LARGE SCALE GENOMIC DNA]</scope>
    <source>
        <tissue evidence="4">Shoot tip</tissue>
    </source>
</reference>
<feature type="repeat" description="PPR" evidence="3">
    <location>
        <begin position="89"/>
        <end position="123"/>
    </location>
</feature>
<dbReference type="Proteomes" id="UP001151529">
    <property type="component" value="Chromosome 19"/>
</dbReference>
<dbReference type="AlphaFoldDB" id="A0A9Q0T1U9"/>
<evidence type="ECO:0000256" key="3">
    <source>
        <dbReference type="PROSITE-ProRule" id="PRU00708"/>
    </source>
</evidence>
<keyword evidence="2" id="KW-0677">Repeat</keyword>
<reference evidence="4" key="1">
    <citation type="submission" date="2022-11" db="EMBL/GenBank/DDBJ databases">
        <authorList>
            <person name="Hyden B.L."/>
            <person name="Feng K."/>
            <person name="Yates T."/>
            <person name="Jawdy S."/>
            <person name="Smart L.B."/>
            <person name="Muchero W."/>
        </authorList>
    </citation>
    <scope>NUCLEOTIDE SEQUENCE</scope>
    <source>
        <tissue evidence="4">Shoot tip</tissue>
    </source>
</reference>
<dbReference type="EMBL" id="JAPFFL010000010">
    <property type="protein sequence ID" value="KAJ6697370.1"/>
    <property type="molecule type" value="Genomic_DNA"/>
</dbReference>
<dbReference type="PROSITE" id="PS51375">
    <property type="entry name" value="PPR"/>
    <property type="match status" value="3"/>
</dbReference>
<accession>A0A9Q0T1U9</accession>
<organism evidence="4 5">
    <name type="scientific">Salix viminalis</name>
    <name type="common">Common osier</name>
    <name type="synonym">Basket willow</name>
    <dbReference type="NCBI Taxonomy" id="40686"/>
    <lineage>
        <taxon>Eukaryota</taxon>
        <taxon>Viridiplantae</taxon>
        <taxon>Streptophyta</taxon>
        <taxon>Embryophyta</taxon>
        <taxon>Tracheophyta</taxon>
        <taxon>Spermatophyta</taxon>
        <taxon>Magnoliopsida</taxon>
        <taxon>eudicotyledons</taxon>
        <taxon>Gunneridae</taxon>
        <taxon>Pentapetalae</taxon>
        <taxon>rosids</taxon>
        <taxon>fabids</taxon>
        <taxon>Malpighiales</taxon>
        <taxon>Salicaceae</taxon>
        <taxon>Saliceae</taxon>
        <taxon>Salix</taxon>
    </lineage>
</organism>
<dbReference type="Pfam" id="PF13041">
    <property type="entry name" value="PPR_2"/>
    <property type="match status" value="2"/>
</dbReference>
<dbReference type="Gene3D" id="1.25.40.10">
    <property type="entry name" value="Tetratricopeptide repeat domain"/>
    <property type="match status" value="1"/>
</dbReference>
<gene>
    <name evidence="4" type="ORF">OIU85_003715</name>
</gene>
<protein>
    <recommendedName>
        <fullName evidence="6">Pentacotripeptide-repeat region of PRORP domain-containing protein</fullName>
    </recommendedName>
</protein>
<name>A0A9Q0T1U9_SALVM</name>
<dbReference type="InterPro" id="IPR011990">
    <property type="entry name" value="TPR-like_helical_dom_sf"/>
</dbReference>
<dbReference type="InterPro" id="IPR002885">
    <property type="entry name" value="PPR_rpt"/>
</dbReference>
<evidence type="ECO:0000256" key="2">
    <source>
        <dbReference type="ARBA" id="ARBA00022737"/>
    </source>
</evidence>
<keyword evidence="5" id="KW-1185">Reference proteome</keyword>
<comment type="similarity">
    <text evidence="1">Belongs to the PPR family. P subfamily.</text>
</comment>
<evidence type="ECO:0000313" key="5">
    <source>
        <dbReference type="Proteomes" id="UP001151529"/>
    </source>
</evidence>
<evidence type="ECO:0000256" key="1">
    <source>
        <dbReference type="ARBA" id="ARBA00007626"/>
    </source>
</evidence>
<dbReference type="NCBIfam" id="TIGR00756">
    <property type="entry name" value="PPR"/>
    <property type="match status" value="3"/>
</dbReference>
<comment type="caution">
    <text evidence="4">The sequence shown here is derived from an EMBL/GenBank/DDBJ whole genome shotgun (WGS) entry which is preliminary data.</text>
</comment>
<evidence type="ECO:0008006" key="6">
    <source>
        <dbReference type="Google" id="ProtNLM"/>
    </source>
</evidence>
<dbReference type="PANTHER" id="PTHR47932">
    <property type="entry name" value="ATPASE EXPRESSION PROTEIN 3"/>
    <property type="match status" value="1"/>
</dbReference>